<dbReference type="RefSeq" id="WP_037974146.1">
    <property type="nucleotide sequence ID" value="NZ_CAMETI010000019.1"/>
</dbReference>
<reference evidence="2 3" key="1">
    <citation type="submission" date="2014-04" db="EMBL/GenBank/DDBJ databases">
        <title>Draft Genome Sequence of Synergistes jonesii.</title>
        <authorList>
            <person name="Coil D.A."/>
            <person name="Eisen J.A."/>
            <person name="Holland-Moritz H.E."/>
        </authorList>
    </citation>
    <scope>NUCLEOTIDE SEQUENCE [LARGE SCALE GENOMIC DNA]</scope>
    <source>
        <strain evidence="2 3">78-1</strain>
    </source>
</reference>
<dbReference type="eggNOG" id="ENOG5032ZUQ">
    <property type="taxonomic scope" value="Bacteria"/>
</dbReference>
<comment type="caution">
    <text evidence="2">The sequence shown here is derived from an EMBL/GenBank/DDBJ whole genome shotgun (WGS) entry which is preliminary data.</text>
</comment>
<evidence type="ECO:0000313" key="2">
    <source>
        <dbReference type="EMBL" id="KEJ93437.1"/>
    </source>
</evidence>
<feature type="domain" description="Bacterial PH" evidence="1">
    <location>
        <begin position="45"/>
        <end position="149"/>
    </location>
</feature>
<sequence length="154" mass="17922">MAQQLEPLESLLASASGREAGKWKSITFAAIAVYLLCTAAWQFWSGDFGQKAWLNLLLGCCSVLVVKYEKRIYVSPLGFVKETHTWHTHHREILPWDEVRCITLRAKNGRLMLLAERDVTGWKLFFKTEDQAKLKEIFKRYAPKVKVNEIYQRF</sequence>
<dbReference type="Pfam" id="PF20794">
    <property type="entry name" value="bPH_7"/>
    <property type="match status" value="1"/>
</dbReference>
<name>A0A073J6U8_9BACT</name>
<evidence type="ECO:0000259" key="1">
    <source>
        <dbReference type="Pfam" id="PF20794"/>
    </source>
</evidence>
<accession>A0A073J6U8</accession>
<dbReference type="AlphaFoldDB" id="A0A073J6U8"/>
<evidence type="ECO:0000313" key="3">
    <source>
        <dbReference type="Proteomes" id="UP000027665"/>
    </source>
</evidence>
<keyword evidence="3" id="KW-1185">Reference proteome</keyword>
<proteinExistence type="predicted"/>
<organism evidence="2 3">
    <name type="scientific">Synergistes jonesii</name>
    <dbReference type="NCBI Taxonomy" id="2754"/>
    <lineage>
        <taxon>Bacteria</taxon>
        <taxon>Thermotogati</taxon>
        <taxon>Synergistota</taxon>
        <taxon>Synergistia</taxon>
        <taxon>Synergistales</taxon>
        <taxon>Synergistaceae</taxon>
        <taxon>Synergistes</taxon>
    </lineage>
</organism>
<protein>
    <recommendedName>
        <fullName evidence="1">Bacterial PH domain-containing protein</fullName>
    </recommendedName>
</protein>
<dbReference type="EMBL" id="JMKI01000003">
    <property type="protein sequence ID" value="KEJ93437.1"/>
    <property type="molecule type" value="Genomic_DNA"/>
</dbReference>
<dbReference type="OrthoDB" id="5315at2"/>
<dbReference type="InterPro" id="IPR048871">
    <property type="entry name" value="PH_7_bact"/>
</dbReference>
<gene>
    <name evidence="2" type="ORF">EH55_03980</name>
</gene>
<dbReference type="Proteomes" id="UP000027665">
    <property type="component" value="Unassembled WGS sequence"/>
</dbReference>
<dbReference type="GeneID" id="90982501"/>